<protein>
    <submittedName>
        <fullName evidence="2">Uncharacterized protein</fullName>
    </submittedName>
</protein>
<gene>
    <name evidence="2" type="ORF">C7C46_14615</name>
</gene>
<sequence length="74" mass="8092">MSQSPAATATRSTLGSRSTANPRRTTLASLEDFSQLPGARTALEPVEYPTELPRSTANPRRTKLMTLPQQQHRG</sequence>
<reference evidence="2 3" key="1">
    <citation type="submission" date="2018-03" db="EMBL/GenBank/DDBJ databases">
        <title>Bioinformatic expansion and discovery of thiopeptide antibiotics.</title>
        <authorList>
            <person name="Schwalen C.J."/>
            <person name="Hudson G.A."/>
            <person name="Mitchell D.A."/>
        </authorList>
    </citation>
    <scope>NUCLEOTIDE SEQUENCE [LARGE SCALE GENOMIC DNA]</scope>
    <source>
        <strain evidence="2 3">ATCC 21389</strain>
    </source>
</reference>
<evidence type="ECO:0000313" key="3">
    <source>
        <dbReference type="Proteomes" id="UP000248039"/>
    </source>
</evidence>
<dbReference type="RefSeq" id="WP_110669666.1">
    <property type="nucleotide sequence ID" value="NZ_PYBW01000045.1"/>
</dbReference>
<dbReference type="AlphaFoldDB" id="A0A2V4NRY1"/>
<accession>A0A2V4NRY1</accession>
<dbReference type="EMBL" id="PYBW01000045">
    <property type="protein sequence ID" value="PYC79103.1"/>
    <property type="molecule type" value="Genomic_DNA"/>
</dbReference>
<feature type="compositionally biased region" description="Polar residues" evidence="1">
    <location>
        <begin position="1"/>
        <end position="28"/>
    </location>
</feature>
<dbReference type="OrthoDB" id="3855241at2"/>
<name>A0A2V4NRY1_9ACTN</name>
<evidence type="ECO:0000256" key="1">
    <source>
        <dbReference type="SAM" id="MobiDB-lite"/>
    </source>
</evidence>
<comment type="caution">
    <text evidence="2">The sequence shown here is derived from an EMBL/GenBank/DDBJ whole genome shotgun (WGS) entry which is preliminary data.</text>
</comment>
<evidence type="ECO:0000313" key="2">
    <source>
        <dbReference type="EMBL" id="PYC79103.1"/>
    </source>
</evidence>
<feature type="region of interest" description="Disordered" evidence="1">
    <location>
        <begin position="1"/>
        <end position="74"/>
    </location>
</feature>
<proteinExistence type="predicted"/>
<keyword evidence="3" id="KW-1185">Reference proteome</keyword>
<dbReference type="Proteomes" id="UP000248039">
    <property type="component" value="Unassembled WGS sequence"/>
</dbReference>
<organism evidence="2 3">
    <name type="scientific">Streptomyces tateyamensis</name>
    <dbReference type="NCBI Taxonomy" id="565073"/>
    <lineage>
        <taxon>Bacteria</taxon>
        <taxon>Bacillati</taxon>
        <taxon>Actinomycetota</taxon>
        <taxon>Actinomycetes</taxon>
        <taxon>Kitasatosporales</taxon>
        <taxon>Streptomycetaceae</taxon>
        <taxon>Streptomyces</taxon>
    </lineage>
</organism>